<evidence type="ECO:0000313" key="2">
    <source>
        <dbReference type="Proteomes" id="UP000234331"/>
    </source>
</evidence>
<keyword evidence="2" id="KW-1185">Reference proteome</keyword>
<dbReference type="OrthoDB" id="5244574at2"/>
<sequence>MAKRLNCPCGEYIEGEDEDDLVEKTQAHLSEKHPGHDYTREQILFLAY</sequence>
<dbReference type="AlphaFoldDB" id="A0A2I2KST3"/>
<accession>A0A2I2KST3</accession>
<dbReference type="EMBL" id="FZMO01000190">
    <property type="protein sequence ID" value="SNQ48696.1"/>
    <property type="molecule type" value="Genomic_DNA"/>
</dbReference>
<name>A0A2I2KST3_9ACTN</name>
<protein>
    <recommendedName>
        <fullName evidence="3">DUF1059 domain-containing protein</fullName>
    </recommendedName>
</protein>
<evidence type="ECO:0008006" key="3">
    <source>
        <dbReference type="Google" id="ProtNLM"/>
    </source>
</evidence>
<organism evidence="1 2">
    <name type="scientific">Frankia canadensis</name>
    <dbReference type="NCBI Taxonomy" id="1836972"/>
    <lineage>
        <taxon>Bacteria</taxon>
        <taxon>Bacillati</taxon>
        <taxon>Actinomycetota</taxon>
        <taxon>Actinomycetes</taxon>
        <taxon>Frankiales</taxon>
        <taxon>Frankiaceae</taxon>
        <taxon>Frankia</taxon>
    </lineage>
</organism>
<dbReference type="RefSeq" id="WP_101832324.1">
    <property type="nucleotide sequence ID" value="NZ_FZMO01000190.1"/>
</dbReference>
<gene>
    <name evidence="1" type="ORF">FRACA_270013</name>
</gene>
<evidence type="ECO:0000313" key="1">
    <source>
        <dbReference type="EMBL" id="SNQ48696.1"/>
    </source>
</evidence>
<proteinExistence type="predicted"/>
<reference evidence="1 2" key="1">
    <citation type="submission" date="2017-06" db="EMBL/GenBank/DDBJ databases">
        <authorList>
            <person name="Kim H.J."/>
            <person name="Triplett B.A."/>
        </authorList>
    </citation>
    <scope>NUCLEOTIDE SEQUENCE [LARGE SCALE GENOMIC DNA]</scope>
    <source>
        <strain evidence="1">FRACA_ARgP5</strain>
    </source>
</reference>
<dbReference type="Proteomes" id="UP000234331">
    <property type="component" value="Unassembled WGS sequence"/>
</dbReference>